<evidence type="ECO:0000313" key="2">
    <source>
        <dbReference type="EMBL" id="PKA46828.1"/>
    </source>
</evidence>
<dbReference type="STRING" id="1088818.A0A2H9ZU66"/>
<gene>
    <name evidence="2" type="primary">ALF4</name>
    <name evidence="2" type="ORF">AXF42_Ash015722</name>
</gene>
<proteinExistence type="predicted"/>
<dbReference type="AlphaFoldDB" id="A0A2H9ZU66"/>
<feature type="compositionally biased region" description="Basic residues" evidence="1">
    <location>
        <begin position="63"/>
        <end position="74"/>
    </location>
</feature>
<name>A0A2H9ZU66_9ASPA</name>
<keyword evidence="3" id="KW-1185">Reference proteome</keyword>
<dbReference type="InterPro" id="IPR019516">
    <property type="entry name" value="Glomulin/ALF4"/>
</dbReference>
<organism evidence="2 3">
    <name type="scientific">Apostasia shenzhenica</name>
    <dbReference type="NCBI Taxonomy" id="1088818"/>
    <lineage>
        <taxon>Eukaryota</taxon>
        <taxon>Viridiplantae</taxon>
        <taxon>Streptophyta</taxon>
        <taxon>Embryophyta</taxon>
        <taxon>Tracheophyta</taxon>
        <taxon>Spermatophyta</taxon>
        <taxon>Magnoliopsida</taxon>
        <taxon>Liliopsida</taxon>
        <taxon>Asparagales</taxon>
        <taxon>Orchidaceae</taxon>
        <taxon>Apostasioideae</taxon>
        <taxon>Apostasia</taxon>
    </lineage>
</organism>
<accession>A0A2H9ZU66</accession>
<dbReference type="GO" id="GO:0005737">
    <property type="term" value="C:cytoplasm"/>
    <property type="evidence" value="ECO:0007669"/>
    <property type="project" value="TreeGrafter"/>
</dbReference>
<dbReference type="OrthoDB" id="619536at2759"/>
<dbReference type="Proteomes" id="UP000236161">
    <property type="component" value="Unassembled WGS sequence"/>
</dbReference>
<dbReference type="PANTHER" id="PTHR15430">
    <property type="entry name" value="GLOMULIN"/>
    <property type="match status" value="1"/>
</dbReference>
<protein>
    <submittedName>
        <fullName evidence="2">Aberrant root formation protein 4</fullName>
    </submittedName>
</protein>
<feature type="compositionally biased region" description="Basic and acidic residues" evidence="1">
    <location>
        <begin position="7"/>
        <end position="16"/>
    </location>
</feature>
<dbReference type="GO" id="GO:0055105">
    <property type="term" value="F:ubiquitin-protein transferase inhibitor activity"/>
    <property type="evidence" value="ECO:0007669"/>
    <property type="project" value="TreeGrafter"/>
</dbReference>
<reference evidence="2 3" key="1">
    <citation type="journal article" date="2017" name="Nature">
        <title>The Apostasia genome and the evolution of orchids.</title>
        <authorList>
            <person name="Zhang G.Q."/>
            <person name="Liu K.W."/>
            <person name="Li Z."/>
            <person name="Lohaus R."/>
            <person name="Hsiao Y.Y."/>
            <person name="Niu S.C."/>
            <person name="Wang J.Y."/>
            <person name="Lin Y.C."/>
            <person name="Xu Q."/>
            <person name="Chen L.J."/>
            <person name="Yoshida K."/>
            <person name="Fujiwara S."/>
            <person name="Wang Z.W."/>
            <person name="Zhang Y.Q."/>
            <person name="Mitsuda N."/>
            <person name="Wang M."/>
            <person name="Liu G.H."/>
            <person name="Pecoraro L."/>
            <person name="Huang H.X."/>
            <person name="Xiao X.J."/>
            <person name="Lin M."/>
            <person name="Wu X.Y."/>
            <person name="Wu W.L."/>
            <person name="Chen Y.Y."/>
            <person name="Chang S.B."/>
            <person name="Sakamoto S."/>
            <person name="Ohme-Takagi M."/>
            <person name="Yagi M."/>
            <person name="Zeng S.J."/>
            <person name="Shen C.Y."/>
            <person name="Yeh C.M."/>
            <person name="Luo Y.B."/>
            <person name="Tsai W.C."/>
            <person name="Van de Peer Y."/>
            <person name="Liu Z.J."/>
        </authorList>
    </citation>
    <scope>NUCLEOTIDE SEQUENCE [LARGE SCALE GENOMIC DNA]</scope>
    <source>
        <strain evidence="3">cv. Shenzhen</strain>
        <tissue evidence="2">Stem</tissue>
    </source>
</reference>
<feature type="compositionally biased region" description="Basic and acidic residues" evidence="1">
    <location>
        <begin position="75"/>
        <end position="94"/>
    </location>
</feature>
<dbReference type="EMBL" id="KZ453894">
    <property type="protein sequence ID" value="PKA46828.1"/>
    <property type="molecule type" value="Genomic_DNA"/>
</dbReference>
<dbReference type="PANTHER" id="PTHR15430:SF1">
    <property type="entry name" value="GLOMULIN"/>
    <property type="match status" value="1"/>
</dbReference>
<feature type="region of interest" description="Disordered" evidence="1">
    <location>
        <begin position="206"/>
        <end position="238"/>
    </location>
</feature>
<feature type="region of interest" description="Disordered" evidence="1">
    <location>
        <begin position="1"/>
        <end position="94"/>
    </location>
</feature>
<evidence type="ECO:0000313" key="3">
    <source>
        <dbReference type="Proteomes" id="UP000236161"/>
    </source>
</evidence>
<evidence type="ECO:0000256" key="1">
    <source>
        <dbReference type="SAM" id="MobiDB-lite"/>
    </source>
</evidence>
<sequence length="338" mass="38261">MEEEEEDGRRREKKNMEEEEEDGRRRRRKKKTGEEEEGRRRGRRKKKRQTEEEEAEEEEDGRRRRRKKKRQKKKTREEEGNADRDGRGDDDCNGDCRRELALRPESDCEMTATERGRTHAENLGQYIRTGETNHTGIMSEDSLHKAYSEWLLPLKTLISTIEAKNKKDDSEFAESITCALAPVQLVLHRCIESGRAFTAPPLAASSDLAGPHASARPPPQAAGVVRPREAAGGGAGRRGRIWWREGGETIGVNGNSAYLVKKERLLTRDLREEICTDESVPNKSVGGFDLIEDGIAVKERLLRSAMEAAEEEFGKHEVIAIEGGFHEKGVDLEEITVC</sequence>